<dbReference type="OrthoDB" id="2439692at2759"/>
<keyword evidence="3" id="KW-0732">Signal</keyword>
<feature type="chain" id="PRO_5025332905" description="DUF7707 domain-containing protein" evidence="3">
    <location>
        <begin position="19"/>
        <end position="198"/>
    </location>
</feature>
<proteinExistence type="predicted"/>
<name>A0A6A6E737_9PEZI</name>
<keyword evidence="2" id="KW-1133">Transmembrane helix</keyword>
<feature type="domain" description="DUF7707" evidence="4">
    <location>
        <begin position="22"/>
        <end position="128"/>
    </location>
</feature>
<dbReference type="InterPro" id="IPR056124">
    <property type="entry name" value="DUF7707"/>
</dbReference>
<feature type="compositionally biased region" description="Polar residues" evidence="1">
    <location>
        <begin position="132"/>
        <end position="144"/>
    </location>
</feature>
<reference evidence="5" key="1">
    <citation type="journal article" date="2020" name="Stud. Mycol.">
        <title>101 Dothideomycetes genomes: a test case for predicting lifestyles and emergence of pathogens.</title>
        <authorList>
            <person name="Haridas S."/>
            <person name="Albert R."/>
            <person name="Binder M."/>
            <person name="Bloem J."/>
            <person name="Labutti K."/>
            <person name="Salamov A."/>
            <person name="Andreopoulos B."/>
            <person name="Baker S."/>
            <person name="Barry K."/>
            <person name="Bills G."/>
            <person name="Bluhm B."/>
            <person name="Cannon C."/>
            <person name="Castanera R."/>
            <person name="Culley D."/>
            <person name="Daum C."/>
            <person name="Ezra D."/>
            <person name="Gonzalez J."/>
            <person name="Henrissat B."/>
            <person name="Kuo A."/>
            <person name="Liang C."/>
            <person name="Lipzen A."/>
            <person name="Lutzoni F."/>
            <person name="Magnuson J."/>
            <person name="Mondo S."/>
            <person name="Nolan M."/>
            <person name="Ohm R."/>
            <person name="Pangilinan J."/>
            <person name="Park H.-J."/>
            <person name="Ramirez L."/>
            <person name="Alfaro M."/>
            <person name="Sun H."/>
            <person name="Tritt A."/>
            <person name="Yoshinaga Y."/>
            <person name="Zwiers L.-H."/>
            <person name="Turgeon B."/>
            <person name="Goodwin S."/>
            <person name="Spatafora J."/>
            <person name="Crous P."/>
            <person name="Grigoriev I."/>
        </authorList>
    </citation>
    <scope>NUCLEOTIDE SEQUENCE</scope>
    <source>
        <strain evidence="5">CBS 207.26</strain>
    </source>
</reference>
<feature type="region of interest" description="Disordered" evidence="1">
    <location>
        <begin position="128"/>
        <end position="149"/>
    </location>
</feature>
<keyword evidence="6" id="KW-1185">Reference proteome</keyword>
<organism evidence="5 6">
    <name type="scientific">Zopfia rhizophila CBS 207.26</name>
    <dbReference type="NCBI Taxonomy" id="1314779"/>
    <lineage>
        <taxon>Eukaryota</taxon>
        <taxon>Fungi</taxon>
        <taxon>Dikarya</taxon>
        <taxon>Ascomycota</taxon>
        <taxon>Pezizomycotina</taxon>
        <taxon>Dothideomycetes</taxon>
        <taxon>Dothideomycetes incertae sedis</taxon>
        <taxon>Zopfiaceae</taxon>
        <taxon>Zopfia</taxon>
    </lineage>
</organism>
<evidence type="ECO:0000313" key="5">
    <source>
        <dbReference type="EMBL" id="KAF2187624.1"/>
    </source>
</evidence>
<evidence type="ECO:0000313" key="6">
    <source>
        <dbReference type="Proteomes" id="UP000800200"/>
    </source>
</evidence>
<dbReference type="PANTHER" id="PTHR38118">
    <property type="entry name" value="ANCHORED CELL WALL PROTEIN 11-RELATED"/>
    <property type="match status" value="1"/>
</dbReference>
<dbReference type="EMBL" id="ML994626">
    <property type="protein sequence ID" value="KAF2187624.1"/>
    <property type="molecule type" value="Genomic_DNA"/>
</dbReference>
<accession>A0A6A6E737</accession>
<gene>
    <name evidence="5" type="ORF">K469DRAFT_704538</name>
</gene>
<keyword evidence="2" id="KW-0472">Membrane</keyword>
<feature type="transmembrane region" description="Helical" evidence="2">
    <location>
        <begin position="180"/>
        <end position="197"/>
    </location>
</feature>
<dbReference type="PANTHER" id="PTHR38118:SF2">
    <property type="entry name" value="CDP-ALCOHOL PHOSPHATIDYLTRANSFERASE PROTEIN"/>
    <property type="match status" value="1"/>
</dbReference>
<evidence type="ECO:0000256" key="1">
    <source>
        <dbReference type="SAM" id="MobiDB-lite"/>
    </source>
</evidence>
<evidence type="ECO:0000259" key="4">
    <source>
        <dbReference type="Pfam" id="PF24808"/>
    </source>
</evidence>
<protein>
    <recommendedName>
        <fullName evidence="4">DUF7707 domain-containing protein</fullName>
    </recommendedName>
</protein>
<dbReference type="Proteomes" id="UP000800200">
    <property type="component" value="Unassembled WGS sequence"/>
</dbReference>
<sequence length="198" mass="20563">MRSTFILSLLAAAGLSFAQEQYTIDPESVSKSDRQTWCDNQETQCPLICLQLPGVNTMNTISNDCDPDALTFNCVCSNNVTPNVTQYSQTLPYYICTEWGNQCVKACGTDNICSNECRADHPCGAQHPSPPNSSISSTMPATGTATGGNKPPVTGFGGAAATTAAGGKGAASAMLNLGQSYGLAVVFAGVFAGFAIIL</sequence>
<dbReference type="Pfam" id="PF24808">
    <property type="entry name" value="DUF7707"/>
    <property type="match status" value="1"/>
</dbReference>
<keyword evidence="2" id="KW-0812">Transmembrane</keyword>
<evidence type="ECO:0000256" key="2">
    <source>
        <dbReference type="SAM" id="Phobius"/>
    </source>
</evidence>
<feature type="signal peptide" evidence="3">
    <location>
        <begin position="1"/>
        <end position="18"/>
    </location>
</feature>
<dbReference type="AlphaFoldDB" id="A0A6A6E737"/>
<evidence type="ECO:0000256" key="3">
    <source>
        <dbReference type="SAM" id="SignalP"/>
    </source>
</evidence>